<evidence type="ECO:0000313" key="2">
    <source>
        <dbReference type="EMBL" id="GEK54206.1"/>
    </source>
</evidence>
<name>A0A510XT44_9GAMM</name>
<dbReference type="EMBL" id="BJUM01000008">
    <property type="protein sequence ID" value="GEK54206.1"/>
    <property type="molecule type" value="Genomic_DNA"/>
</dbReference>
<gene>
    <name evidence="2" type="ORF">PES01_10510</name>
</gene>
<dbReference type="InterPro" id="IPR036397">
    <property type="entry name" value="RNaseH_sf"/>
</dbReference>
<accession>A0A510XT44</accession>
<dbReference type="OrthoDB" id="256590at2"/>
<dbReference type="InterPro" id="IPR033390">
    <property type="entry name" value="Rv2179c-like"/>
</dbReference>
<dbReference type="RefSeq" id="WP_089347498.1">
    <property type="nucleotide sequence ID" value="NZ_BJUM01000008.1"/>
</dbReference>
<dbReference type="SUPFAM" id="SSF53098">
    <property type="entry name" value="Ribonuclease H-like"/>
    <property type="match status" value="1"/>
</dbReference>
<dbReference type="AlphaFoldDB" id="A0A510XT44"/>
<protein>
    <submittedName>
        <fullName evidence="2">Exodeoxyribonuclease VIII</fullName>
    </submittedName>
</protein>
<dbReference type="Gene3D" id="3.30.420.10">
    <property type="entry name" value="Ribonuclease H-like superfamily/Ribonuclease H"/>
    <property type="match status" value="1"/>
</dbReference>
<proteinExistence type="predicted"/>
<evidence type="ECO:0000259" key="1">
    <source>
        <dbReference type="Pfam" id="PF16473"/>
    </source>
</evidence>
<feature type="domain" description="3'-5' exoribonuclease Rv2179c-like" evidence="1">
    <location>
        <begin position="4"/>
        <end position="171"/>
    </location>
</feature>
<organism evidence="2 3">
    <name type="scientific">Pseudoalteromonas espejiana</name>
    <dbReference type="NCBI Taxonomy" id="28107"/>
    <lineage>
        <taxon>Bacteria</taxon>
        <taxon>Pseudomonadati</taxon>
        <taxon>Pseudomonadota</taxon>
        <taxon>Gammaproteobacteria</taxon>
        <taxon>Alteromonadales</taxon>
        <taxon>Pseudoalteromonadaceae</taxon>
        <taxon>Pseudoalteromonas</taxon>
    </lineage>
</organism>
<dbReference type="InterPro" id="IPR012337">
    <property type="entry name" value="RNaseH-like_sf"/>
</dbReference>
<evidence type="ECO:0000313" key="3">
    <source>
        <dbReference type="Proteomes" id="UP000321419"/>
    </source>
</evidence>
<dbReference type="Pfam" id="PF16473">
    <property type="entry name" value="Rv2179c-like"/>
    <property type="match status" value="1"/>
</dbReference>
<keyword evidence="3" id="KW-1185">Reference proteome</keyword>
<reference evidence="2 3" key="1">
    <citation type="submission" date="2019-07" db="EMBL/GenBank/DDBJ databases">
        <title>Whole genome shotgun sequence of Pseudoalteromonas espejiana NBRC 102222.</title>
        <authorList>
            <person name="Hosoyama A."/>
            <person name="Uohara A."/>
            <person name="Ohji S."/>
            <person name="Ichikawa N."/>
        </authorList>
    </citation>
    <scope>NUCLEOTIDE SEQUENCE [LARGE SCALE GENOMIC DNA]</scope>
    <source>
        <strain evidence="2 3">NBRC 102222</strain>
    </source>
</reference>
<dbReference type="Proteomes" id="UP000321419">
    <property type="component" value="Unassembled WGS sequence"/>
</dbReference>
<dbReference type="GO" id="GO:0003676">
    <property type="term" value="F:nucleic acid binding"/>
    <property type="evidence" value="ECO:0007669"/>
    <property type="project" value="InterPro"/>
</dbReference>
<sequence length="182" mass="20471">MVSDYMVDIESMGTNAGDAILSIGIVPMDLKNRKIHKGYYTRISLEDSQKAGFRIDASTVLWWLQQEQAERDEFKGNYAHKPVKDALIELSEFIAEQSKGVPADEIRLWGNGAAMDNVLIAEACKICGLPRPWSYRGDMCYRTIKNLTPQIERVEPTVAHHALFDAEAQALTLFKRLEALGL</sequence>
<comment type="caution">
    <text evidence="2">The sequence shown here is derived from an EMBL/GenBank/DDBJ whole genome shotgun (WGS) entry which is preliminary data.</text>
</comment>